<dbReference type="InParanoid" id="F0ZWG9"/>
<dbReference type="PROSITE" id="PS51560">
    <property type="entry name" value="SAM_MT_NNT1"/>
    <property type="match status" value="1"/>
</dbReference>
<name>F0ZWG9_DICPU</name>
<keyword evidence="6" id="KW-1185">Reference proteome</keyword>
<dbReference type="GO" id="GO:0032259">
    <property type="term" value="P:methylation"/>
    <property type="evidence" value="ECO:0007669"/>
    <property type="project" value="UniProtKB-KW"/>
</dbReference>
<dbReference type="Pfam" id="PF10294">
    <property type="entry name" value="Methyltransf_16"/>
    <property type="match status" value="1"/>
</dbReference>
<protein>
    <submittedName>
        <fullName evidence="5">Uncharacterized protein</fullName>
    </submittedName>
</protein>
<dbReference type="RefSeq" id="XP_003291774.1">
    <property type="nucleotide sequence ID" value="XM_003291726.1"/>
</dbReference>
<dbReference type="STRING" id="5786.F0ZWG9"/>
<gene>
    <name evidence="5" type="ORF">DICPUDRAFT_156398</name>
</gene>
<dbReference type="OrthoDB" id="46564at2759"/>
<dbReference type="OMA" id="VGHNPLW"/>
<dbReference type="EMBL" id="GL871236">
    <property type="protein sequence ID" value="EGC31708.1"/>
    <property type="molecule type" value="Genomic_DNA"/>
</dbReference>
<sequence length="265" mass="30454">MSSPPNKSIEIIEDSMNIFFEESSDEEIVYSNHTYKRLDSVTENKDIKEIPVRLSQRHSLWAHLPWNAGIALSDYFDSGAVDFKNKNVLELGAGAGLPSFIAALNGAKKVLLTDYPDKDLIDNMLYNIENAVPNSISENRILGKPHLWGKEPEKLFEYLENPTTEKFDIIILSDLIFNHATQDKMLLTCANCLSDDGIIFVTFSHHRPNRMAKDLYFFELASQEPFNFTSEKFNERKMHAMFEDDLGPEEVRATVHFYLLKRKQN</sequence>
<evidence type="ECO:0000256" key="2">
    <source>
        <dbReference type="ARBA" id="ARBA00022603"/>
    </source>
</evidence>
<dbReference type="Proteomes" id="UP000001064">
    <property type="component" value="Unassembled WGS sequence"/>
</dbReference>
<evidence type="ECO:0000313" key="5">
    <source>
        <dbReference type="EMBL" id="EGC31708.1"/>
    </source>
</evidence>
<accession>F0ZWG9</accession>
<dbReference type="VEuPathDB" id="AmoebaDB:DICPUDRAFT_156398"/>
<dbReference type="InterPro" id="IPR019410">
    <property type="entry name" value="Methyltransf_16"/>
</dbReference>
<dbReference type="eggNOG" id="KOG2920">
    <property type="taxonomic scope" value="Eukaryota"/>
</dbReference>
<dbReference type="PANTHER" id="PTHR14614:SF10">
    <property type="entry name" value="PROTEIN N-TERMINAL AND LYSINE N-METHYLTRANSFERASE EFM7"/>
    <property type="match status" value="1"/>
</dbReference>
<keyword evidence="4" id="KW-0949">S-adenosyl-L-methionine</keyword>
<evidence type="ECO:0000256" key="4">
    <source>
        <dbReference type="ARBA" id="ARBA00022691"/>
    </source>
</evidence>
<evidence type="ECO:0000256" key="3">
    <source>
        <dbReference type="ARBA" id="ARBA00022679"/>
    </source>
</evidence>
<dbReference type="InterPro" id="IPR029063">
    <property type="entry name" value="SAM-dependent_MTases_sf"/>
</dbReference>
<dbReference type="InterPro" id="IPR025784">
    <property type="entry name" value="EFM7"/>
</dbReference>
<dbReference type="SUPFAM" id="SSF53335">
    <property type="entry name" value="S-adenosyl-L-methionine-dependent methyltransferases"/>
    <property type="match status" value="1"/>
</dbReference>
<reference evidence="6" key="1">
    <citation type="journal article" date="2011" name="Genome Biol.">
        <title>Comparative genomics of the social amoebae Dictyostelium discoideum and Dictyostelium purpureum.</title>
        <authorList>
            <consortium name="US DOE Joint Genome Institute (JGI-PGF)"/>
            <person name="Sucgang R."/>
            <person name="Kuo A."/>
            <person name="Tian X."/>
            <person name="Salerno W."/>
            <person name="Parikh A."/>
            <person name="Feasley C.L."/>
            <person name="Dalin E."/>
            <person name="Tu H."/>
            <person name="Huang E."/>
            <person name="Barry K."/>
            <person name="Lindquist E."/>
            <person name="Shapiro H."/>
            <person name="Bruce D."/>
            <person name="Schmutz J."/>
            <person name="Salamov A."/>
            <person name="Fey P."/>
            <person name="Gaudet P."/>
            <person name="Anjard C."/>
            <person name="Babu M.M."/>
            <person name="Basu S."/>
            <person name="Bushmanova Y."/>
            <person name="van der Wel H."/>
            <person name="Katoh-Kurasawa M."/>
            <person name="Dinh C."/>
            <person name="Coutinho P.M."/>
            <person name="Saito T."/>
            <person name="Elias M."/>
            <person name="Schaap P."/>
            <person name="Kay R.R."/>
            <person name="Henrissat B."/>
            <person name="Eichinger L."/>
            <person name="Rivero F."/>
            <person name="Putnam N.H."/>
            <person name="West C.M."/>
            <person name="Loomis W.F."/>
            <person name="Chisholm R.L."/>
            <person name="Shaulsky G."/>
            <person name="Strassmann J.E."/>
            <person name="Queller D.C."/>
            <person name="Kuspa A."/>
            <person name="Grigoriev I.V."/>
        </authorList>
    </citation>
    <scope>NUCLEOTIDE SEQUENCE [LARGE SCALE GENOMIC DNA]</scope>
    <source>
        <strain evidence="6">QSDP1</strain>
    </source>
</reference>
<dbReference type="PANTHER" id="PTHR14614">
    <property type="entry name" value="HEPATOCELLULAR CARCINOMA-ASSOCIATED ANTIGEN"/>
    <property type="match status" value="1"/>
</dbReference>
<dbReference type="GeneID" id="10505522"/>
<keyword evidence="2" id="KW-0489">Methyltransferase</keyword>
<dbReference type="CDD" id="cd02440">
    <property type="entry name" value="AdoMet_MTases"/>
    <property type="match status" value="1"/>
</dbReference>
<dbReference type="KEGG" id="dpp:DICPUDRAFT_156398"/>
<dbReference type="GO" id="GO:0008276">
    <property type="term" value="F:protein methyltransferase activity"/>
    <property type="evidence" value="ECO:0000318"/>
    <property type="project" value="GO_Central"/>
</dbReference>
<keyword evidence="3" id="KW-0808">Transferase</keyword>
<evidence type="ECO:0000313" key="6">
    <source>
        <dbReference type="Proteomes" id="UP000001064"/>
    </source>
</evidence>
<organism evidence="5 6">
    <name type="scientific">Dictyostelium purpureum</name>
    <name type="common">Slime mold</name>
    <dbReference type="NCBI Taxonomy" id="5786"/>
    <lineage>
        <taxon>Eukaryota</taxon>
        <taxon>Amoebozoa</taxon>
        <taxon>Evosea</taxon>
        <taxon>Eumycetozoa</taxon>
        <taxon>Dictyostelia</taxon>
        <taxon>Dictyosteliales</taxon>
        <taxon>Dictyosteliaceae</taxon>
        <taxon>Dictyostelium</taxon>
    </lineage>
</organism>
<proteinExistence type="predicted"/>
<dbReference type="Gene3D" id="3.40.50.150">
    <property type="entry name" value="Vaccinia Virus protein VP39"/>
    <property type="match status" value="1"/>
</dbReference>
<keyword evidence="1" id="KW-0963">Cytoplasm</keyword>
<dbReference type="FunCoup" id="F0ZWG9">
    <property type="interactions" value="12"/>
</dbReference>
<evidence type="ECO:0000256" key="1">
    <source>
        <dbReference type="ARBA" id="ARBA00022490"/>
    </source>
</evidence>
<dbReference type="AlphaFoldDB" id="F0ZWG9"/>